<feature type="region of interest" description="Disordered" evidence="10">
    <location>
        <begin position="1"/>
        <end position="31"/>
    </location>
</feature>
<keyword evidence="4" id="KW-0813">Transport</keyword>
<evidence type="ECO:0000256" key="2">
    <source>
        <dbReference type="ARBA" id="ARBA00007715"/>
    </source>
</evidence>
<organism evidence="13 14">
    <name type="scientific">Mycena indigotica</name>
    <dbReference type="NCBI Taxonomy" id="2126181"/>
    <lineage>
        <taxon>Eukaryota</taxon>
        <taxon>Fungi</taxon>
        <taxon>Dikarya</taxon>
        <taxon>Basidiomycota</taxon>
        <taxon>Agaricomycotina</taxon>
        <taxon>Agaricomycetes</taxon>
        <taxon>Agaricomycetidae</taxon>
        <taxon>Agaricales</taxon>
        <taxon>Marasmiineae</taxon>
        <taxon>Mycenaceae</taxon>
        <taxon>Mycena</taxon>
    </lineage>
</organism>
<dbReference type="InterPro" id="IPR032682">
    <property type="entry name" value="Cnd1_C"/>
</dbReference>
<dbReference type="Pfam" id="PF06417">
    <property type="entry name" value="EMC4"/>
    <property type="match status" value="1"/>
</dbReference>
<feature type="compositionally biased region" description="Polar residues" evidence="10">
    <location>
        <begin position="59"/>
        <end position="74"/>
    </location>
</feature>
<comment type="caution">
    <text evidence="13">The sequence shown here is derived from an EMBL/GenBank/DDBJ whole genome shotgun (WGS) entry which is preliminary data.</text>
</comment>
<keyword evidence="9 11" id="KW-0472">Membrane</keyword>
<accession>A0A8H6SR80</accession>
<keyword evidence="6" id="KW-0256">Endoplasmic reticulum</keyword>
<keyword evidence="14" id="KW-1185">Reference proteome</keyword>
<dbReference type="InterPro" id="IPR011989">
    <property type="entry name" value="ARM-like"/>
</dbReference>
<evidence type="ECO:0000256" key="5">
    <source>
        <dbReference type="ARBA" id="ARBA00022692"/>
    </source>
</evidence>
<keyword evidence="5 11" id="KW-0812">Transmembrane</keyword>
<protein>
    <recommendedName>
        <fullName evidence="3">ER membrane protein complex subunit 4</fullName>
    </recommendedName>
</protein>
<dbReference type="Proteomes" id="UP000636479">
    <property type="component" value="Unassembled WGS sequence"/>
</dbReference>
<dbReference type="GO" id="GO:0005789">
    <property type="term" value="C:endoplasmic reticulum membrane"/>
    <property type="evidence" value="ECO:0007669"/>
    <property type="project" value="UniProtKB-SubCell"/>
</dbReference>
<evidence type="ECO:0000256" key="4">
    <source>
        <dbReference type="ARBA" id="ARBA00022448"/>
    </source>
</evidence>
<comment type="similarity">
    <text evidence="2">Belongs to the EMC4 family.</text>
</comment>
<evidence type="ECO:0000313" key="13">
    <source>
        <dbReference type="EMBL" id="KAF7303728.1"/>
    </source>
</evidence>
<evidence type="ECO:0000256" key="3">
    <source>
        <dbReference type="ARBA" id="ARBA00020820"/>
    </source>
</evidence>
<evidence type="ECO:0000313" key="14">
    <source>
        <dbReference type="Proteomes" id="UP000636479"/>
    </source>
</evidence>
<dbReference type="PANTHER" id="PTHR11134">
    <property type="entry name" value="ADAPTOR COMPLEX SUBUNIT BETA FAMILY MEMBER"/>
    <property type="match status" value="1"/>
</dbReference>
<evidence type="ECO:0000259" key="12">
    <source>
        <dbReference type="Pfam" id="PF12717"/>
    </source>
</evidence>
<evidence type="ECO:0000256" key="10">
    <source>
        <dbReference type="SAM" id="MobiDB-lite"/>
    </source>
</evidence>
<feature type="transmembrane region" description="Helical" evidence="11">
    <location>
        <begin position="86"/>
        <end position="108"/>
    </location>
</feature>
<dbReference type="SUPFAM" id="SSF48371">
    <property type="entry name" value="ARM repeat"/>
    <property type="match status" value="1"/>
</dbReference>
<proteinExistence type="inferred from homology"/>
<keyword evidence="8 11" id="KW-1133">Transmembrane helix</keyword>
<evidence type="ECO:0000256" key="11">
    <source>
        <dbReference type="SAM" id="Phobius"/>
    </source>
</evidence>
<dbReference type="InterPro" id="IPR026739">
    <property type="entry name" value="AP_beta"/>
</dbReference>
<name>A0A8H6SR80_9AGAR</name>
<keyword evidence="7" id="KW-0653">Protein transport</keyword>
<dbReference type="Gene3D" id="1.25.10.10">
    <property type="entry name" value="Leucine-rich Repeat Variant"/>
    <property type="match status" value="1"/>
</dbReference>
<dbReference type="RefSeq" id="XP_037220700.1">
    <property type="nucleotide sequence ID" value="XM_037362779.1"/>
</dbReference>
<feature type="domain" description="Condensin complex subunit 1 C-terminal" evidence="12">
    <location>
        <begin position="326"/>
        <end position="436"/>
    </location>
</feature>
<dbReference type="AlphaFoldDB" id="A0A8H6SR80"/>
<dbReference type="InterPro" id="IPR009445">
    <property type="entry name" value="TMEM85/Emc4"/>
</dbReference>
<dbReference type="GeneID" id="59345295"/>
<reference evidence="13" key="1">
    <citation type="submission" date="2020-05" db="EMBL/GenBank/DDBJ databases">
        <title>Mycena genomes resolve the evolution of fungal bioluminescence.</title>
        <authorList>
            <person name="Tsai I.J."/>
        </authorList>
    </citation>
    <scope>NUCLEOTIDE SEQUENCE</scope>
    <source>
        <strain evidence="13">171206Taipei</strain>
    </source>
</reference>
<dbReference type="InterPro" id="IPR016024">
    <property type="entry name" value="ARM-type_fold"/>
</dbReference>
<dbReference type="GO" id="GO:0016192">
    <property type="term" value="P:vesicle-mediated transport"/>
    <property type="evidence" value="ECO:0007669"/>
    <property type="project" value="InterPro"/>
</dbReference>
<evidence type="ECO:0000256" key="9">
    <source>
        <dbReference type="ARBA" id="ARBA00023136"/>
    </source>
</evidence>
<gene>
    <name evidence="13" type="ORF">MIND_00602400</name>
</gene>
<dbReference type="Pfam" id="PF12717">
    <property type="entry name" value="Cnd1"/>
    <property type="match status" value="1"/>
</dbReference>
<feature type="region of interest" description="Disordered" evidence="10">
    <location>
        <begin position="46"/>
        <end position="76"/>
    </location>
</feature>
<evidence type="ECO:0000256" key="7">
    <source>
        <dbReference type="ARBA" id="ARBA00022927"/>
    </source>
</evidence>
<sequence length="549" mass="60919">MSPQLPTACQEDRRGEAREEEADGRHRRQIGWLSTPPARLFQVHVGPKAPGKPLLSGLLSRTTPSKRSGPSTSPWGRAKQLPMQAFMLYMSGSGVQIFSMGIVFMLLLSPFKNIAGMNQAFAQFAPTTAANPKSLTTLIGQKTLFILCINACGRTLEMSVYGVATDWDRRLASIRNEGNSTRDRVILTYVLWYSTAYRFYYGLHRIPISSSRFMKWSFRSGQTSITTFSLTSSDTLPSPHPTWRALTRWASDEPRTVTSKDILITVVELVFFVGHERCEIDFVTHCLLTDLLVVYLFLVSYGRSKPEQIHLVIPNFLQDCNDRNPLIRALAIRTMSYIPIPVVTDALNDNLRYCLKDNDPYVRKMAAICVAKLYAADPRRAEKSGFVEMLRDLMLDNNATVVANAVAALSEIGDRQDGVIFKLNLTTSNKLLAALDTSPSTPFSLACYNDRVGTPSPRLFSVPSVAKIALFSAGGRYRRSLRTSFPLRRGASGGGSRAILSSGQASASKKWVLAWVAGIFPGLRRQLQLNRTFLTTVLQFRSPAALTGI</sequence>
<evidence type="ECO:0000256" key="1">
    <source>
        <dbReference type="ARBA" id="ARBA00004477"/>
    </source>
</evidence>
<dbReference type="EMBL" id="JACAZF010000005">
    <property type="protein sequence ID" value="KAF7303728.1"/>
    <property type="molecule type" value="Genomic_DNA"/>
</dbReference>
<evidence type="ECO:0000256" key="8">
    <source>
        <dbReference type="ARBA" id="ARBA00022989"/>
    </source>
</evidence>
<dbReference type="OrthoDB" id="10254310at2759"/>
<evidence type="ECO:0000256" key="6">
    <source>
        <dbReference type="ARBA" id="ARBA00022824"/>
    </source>
</evidence>
<dbReference type="GO" id="GO:0015031">
    <property type="term" value="P:protein transport"/>
    <property type="evidence" value="ECO:0007669"/>
    <property type="project" value="UniProtKB-KW"/>
</dbReference>
<comment type="subcellular location">
    <subcellularLocation>
        <location evidence="1">Endoplasmic reticulum membrane</location>
        <topology evidence="1">Multi-pass membrane protein</topology>
    </subcellularLocation>
</comment>